<comment type="function">
    <text evidence="6">Choline transporter.</text>
</comment>
<keyword evidence="3 6" id="KW-0812">Transmembrane</keyword>
<feature type="transmembrane region" description="Helical" evidence="6">
    <location>
        <begin position="480"/>
        <end position="500"/>
    </location>
</feature>
<dbReference type="EMBL" id="CAXHTB010000003">
    <property type="protein sequence ID" value="CAL0304282.1"/>
    <property type="molecule type" value="Genomic_DNA"/>
</dbReference>
<dbReference type="AlphaFoldDB" id="A0AAV1W516"/>
<protein>
    <recommendedName>
        <fullName evidence="6">Choline transporter-like protein</fullName>
    </recommendedName>
</protein>
<feature type="transmembrane region" description="Helical" evidence="6">
    <location>
        <begin position="199"/>
        <end position="221"/>
    </location>
</feature>
<evidence type="ECO:0000313" key="9">
    <source>
        <dbReference type="Proteomes" id="UP001497480"/>
    </source>
</evidence>
<evidence type="ECO:0000256" key="3">
    <source>
        <dbReference type="ARBA" id="ARBA00022692"/>
    </source>
</evidence>
<feature type="transmembrane region" description="Helical" evidence="6">
    <location>
        <begin position="134"/>
        <end position="156"/>
    </location>
</feature>
<dbReference type="GO" id="GO:0022857">
    <property type="term" value="F:transmembrane transporter activity"/>
    <property type="evidence" value="ECO:0007669"/>
    <property type="project" value="UniProtKB-UniRule"/>
</dbReference>
<dbReference type="PANTHER" id="PTHR12385">
    <property type="entry name" value="CHOLINE TRANSPORTER-LIKE (SLC FAMILY 44)"/>
    <property type="match status" value="1"/>
</dbReference>
<evidence type="ECO:0000256" key="4">
    <source>
        <dbReference type="ARBA" id="ARBA00022989"/>
    </source>
</evidence>
<proteinExistence type="inferred from homology"/>
<gene>
    <name evidence="8" type="ORF">LLUT_LOCUS5342</name>
</gene>
<comment type="similarity">
    <text evidence="2 6">Belongs to the CTL (choline transporter-like) family.</text>
</comment>
<evidence type="ECO:0000256" key="5">
    <source>
        <dbReference type="ARBA" id="ARBA00023136"/>
    </source>
</evidence>
<dbReference type="GO" id="GO:0005886">
    <property type="term" value="C:plasma membrane"/>
    <property type="evidence" value="ECO:0007669"/>
    <property type="project" value="UniProtKB-SubCell"/>
</dbReference>
<feature type="transmembrane region" description="Helical" evidence="6">
    <location>
        <begin position="253"/>
        <end position="273"/>
    </location>
</feature>
<keyword evidence="9" id="KW-1185">Reference proteome</keyword>
<evidence type="ECO:0000256" key="7">
    <source>
        <dbReference type="SAM" id="MobiDB-lite"/>
    </source>
</evidence>
<comment type="caution">
    <text evidence="8">The sequence shown here is derived from an EMBL/GenBank/DDBJ whole genome shotgun (WGS) entry which is preliminary data.</text>
</comment>
<feature type="compositionally biased region" description="Polar residues" evidence="7">
    <location>
        <begin position="9"/>
        <end position="20"/>
    </location>
</feature>
<keyword evidence="5 6" id="KW-0472">Membrane</keyword>
<evidence type="ECO:0000256" key="1">
    <source>
        <dbReference type="ARBA" id="ARBA00004141"/>
    </source>
</evidence>
<organism evidence="8 9">
    <name type="scientific">Lupinus luteus</name>
    <name type="common">European yellow lupine</name>
    <dbReference type="NCBI Taxonomy" id="3873"/>
    <lineage>
        <taxon>Eukaryota</taxon>
        <taxon>Viridiplantae</taxon>
        <taxon>Streptophyta</taxon>
        <taxon>Embryophyta</taxon>
        <taxon>Tracheophyta</taxon>
        <taxon>Spermatophyta</taxon>
        <taxon>Magnoliopsida</taxon>
        <taxon>eudicotyledons</taxon>
        <taxon>Gunneridae</taxon>
        <taxon>Pentapetalae</taxon>
        <taxon>rosids</taxon>
        <taxon>fabids</taxon>
        <taxon>Fabales</taxon>
        <taxon>Fabaceae</taxon>
        <taxon>Papilionoideae</taxon>
        <taxon>50 kb inversion clade</taxon>
        <taxon>genistoids sensu lato</taxon>
        <taxon>core genistoids</taxon>
        <taxon>Genisteae</taxon>
        <taxon>Lupinus</taxon>
    </lineage>
</organism>
<feature type="transmembrane region" description="Helical" evidence="6">
    <location>
        <begin position="58"/>
        <end position="80"/>
    </location>
</feature>
<feature type="region of interest" description="Disordered" evidence="7">
    <location>
        <begin position="1"/>
        <end position="20"/>
    </location>
</feature>
<sequence>MNMKDEPNKPNSLNDTSPSHTLLAKLPYPIEETASDEPDSIPYLQISYNHGPRSFKDLTFLFIFLLFILSTFAFGIFAVIHRNPNYSTLSSFSFNPNTTSCVKSSVSISSSSSNSVLVSINFYSSNSPYIVKDLVWTLVATFILSLPICWLLLLSLKHYTKHLVYASLPFFILIPIFLNVYWFVACIVSSTCSHSFPLAYRILVLVFIFLVIGIVVWILVVNWHRIELTVSIIGVASNALSWNLGLLGVLPSLSFGLLVYYVPIVLFMVFARFNGKVVPEHLHDGEYGCVWKEDSWVPAYFTLAILTMLWSATAMKEAQVYVISGTVAHWYFSKEDEARRRSIRTSLRNAFGPSSGTVCLSGLLVCVVRLVRSVVDNARQEDATGIVNLVLQCCVNALLTTFDFLNKFTINFAAITGEAYCSSARMTYELLRRNLLSAVFVETISSRLLVGIVFVLSAIYTIVVCAILKGVTNLGSDSYFVAALAWVLLILVLGFVVHVLDIVIDTIYVCYAVDRDRGEVCKQDVHEVYVHLPISRSLRQSITRRSLGV</sequence>
<name>A0AAV1W516_LUPLU</name>
<feature type="transmembrane region" description="Helical" evidence="6">
    <location>
        <begin position="448"/>
        <end position="468"/>
    </location>
</feature>
<reference evidence="8 9" key="1">
    <citation type="submission" date="2024-03" db="EMBL/GenBank/DDBJ databases">
        <authorList>
            <person name="Martinez-Hernandez J."/>
        </authorList>
    </citation>
    <scope>NUCLEOTIDE SEQUENCE [LARGE SCALE GENOMIC DNA]</scope>
</reference>
<dbReference type="Proteomes" id="UP001497480">
    <property type="component" value="Unassembled WGS sequence"/>
</dbReference>
<dbReference type="InterPro" id="IPR007603">
    <property type="entry name" value="Choline_transptr-like"/>
</dbReference>
<evidence type="ECO:0000256" key="6">
    <source>
        <dbReference type="RuleBase" id="RU368066"/>
    </source>
</evidence>
<accession>A0AAV1W516</accession>
<evidence type="ECO:0000313" key="8">
    <source>
        <dbReference type="EMBL" id="CAL0304282.1"/>
    </source>
</evidence>
<dbReference type="PANTHER" id="PTHR12385:SF98">
    <property type="entry name" value="CHOLINE TRANSPORTER-LIKE PROTEIN"/>
    <property type="match status" value="1"/>
</dbReference>
<evidence type="ECO:0000256" key="2">
    <source>
        <dbReference type="ARBA" id="ARBA00007168"/>
    </source>
</evidence>
<comment type="subcellular location">
    <subcellularLocation>
        <location evidence="6">Cell membrane</location>
        <topology evidence="6">Multi-pass membrane protein</topology>
    </subcellularLocation>
    <subcellularLocation>
        <location evidence="1">Membrane</location>
        <topology evidence="1">Multi-pass membrane protein</topology>
    </subcellularLocation>
</comment>
<feature type="transmembrane region" description="Helical" evidence="6">
    <location>
        <begin position="163"/>
        <end position="184"/>
    </location>
</feature>
<dbReference type="Pfam" id="PF04515">
    <property type="entry name" value="Choline_transpo"/>
    <property type="match status" value="1"/>
</dbReference>
<keyword evidence="4 6" id="KW-1133">Transmembrane helix</keyword>